<feature type="transmembrane region" description="Helical" evidence="5">
    <location>
        <begin position="294"/>
        <end position="319"/>
    </location>
</feature>
<evidence type="ECO:0000256" key="3">
    <source>
        <dbReference type="ARBA" id="ARBA00022989"/>
    </source>
</evidence>
<comment type="subcellular location">
    <subcellularLocation>
        <location evidence="1">Membrane</location>
        <topology evidence="1">Multi-pass membrane protein</topology>
    </subcellularLocation>
</comment>
<dbReference type="GO" id="GO:0055085">
    <property type="term" value="P:transmembrane transport"/>
    <property type="evidence" value="ECO:0007669"/>
    <property type="project" value="InterPro"/>
</dbReference>
<dbReference type="InterPro" id="IPR011547">
    <property type="entry name" value="SLC26A/SulP_dom"/>
</dbReference>
<accession>A0A7S2JWH5</accession>
<feature type="transmembrane region" description="Helical" evidence="5">
    <location>
        <begin position="48"/>
        <end position="70"/>
    </location>
</feature>
<evidence type="ECO:0000256" key="5">
    <source>
        <dbReference type="SAM" id="Phobius"/>
    </source>
</evidence>
<evidence type="ECO:0000256" key="1">
    <source>
        <dbReference type="ARBA" id="ARBA00004141"/>
    </source>
</evidence>
<evidence type="ECO:0000256" key="4">
    <source>
        <dbReference type="ARBA" id="ARBA00023136"/>
    </source>
</evidence>
<keyword evidence="3 5" id="KW-1133">Transmembrane helix</keyword>
<protein>
    <recommendedName>
        <fullName evidence="6">SLC26A/SulP transporter domain-containing protein</fullName>
    </recommendedName>
</protein>
<reference evidence="7" key="1">
    <citation type="submission" date="2021-01" db="EMBL/GenBank/DDBJ databases">
        <authorList>
            <person name="Corre E."/>
            <person name="Pelletier E."/>
            <person name="Niang G."/>
            <person name="Scheremetjew M."/>
            <person name="Finn R."/>
            <person name="Kale V."/>
            <person name="Holt S."/>
            <person name="Cochrane G."/>
            <person name="Meng A."/>
            <person name="Brown T."/>
            <person name="Cohen L."/>
        </authorList>
    </citation>
    <scope>NUCLEOTIDE SEQUENCE</scope>
    <source>
        <strain evidence="7">B650</strain>
    </source>
</reference>
<evidence type="ECO:0000313" key="7">
    <source>
        <dbReference type="EMBL" id="CAD9558327.1"/>
    </source>
</evidence>
<dbReference type="AlphaFoldDB" id="A0A7S2JWH5"/>
<feature type="transmembrane region" description="Helical" evidence="5">
    <location>
        <begin position="194"/>
        <end position="212"/>
    </location>
</feature>
<feature type="transmembrane region" description="Helical" evidence="5">
    <location>
        <begin position="369"/>
        <end position="386"/>
    </location>
</feature>
<keyword evidence="2 5" id="KW-0812">Transmembrane</keyword>
<feature type="transmembrane region" description="Helical" evidence="5">
    <location>
        <begin position="429"/>
        <end position="454"/>
    </location>
</feature>
<sequence length="461" mass="47971">MGKPDFNPVRDIIAGLIMACTSVPQLIAYAETVGYASYRGLATAGPSLMAYAIATGSPWLNAGVTSVTALMAKSDLNGEAYMADHGEEAYVKLVAAYSIYIAIASAFLALVGFGQLAQKCPSRVAAGFKWGCALGVLVSALPNGLLAAGSSEMKANAKAAEIPAAIIDFLKSNVPAAVGAVNLTNLTYTLINPLSWGLIPFAVFIICTAVVMEGPKYLPKALPPGSEVILATAAATLFSMYSPDYPGGVVGEIPAMDPDSGISLFGVVQLPVDFMPIQELMDAPVAEQFGGFPMMMISATLFSAVNFLSVMGILTGFETENQIAWSAPRELIAQGIGCAVSGFTGAAPVSGSMSRSLVSRMAGTTSKMAALVTATFWMLCLPYMNIMSPTPKAALSSVIVSAVVKSVIFPKSLNKLKGADFFVGWSTAILTATLNPTMGFGFGLILSISVDFIAPKKEKKL</sequence>
<proteinExistence type="predicted"/>
<dbReference type="Pfam" id="PF00916">
    <property type="entry name" value="Sulfate_transp"/>
    <property type="match status" value="1"/>
</dbReference>
<name>A0A7S2JWH5_9STRA</name>
<evidence type="ECO:0000259" key="6">
    <source>
        <dbReference type="Pfam" id="PF00916"/>
    </source>
</evidence>
<dbReference type="InterPro" id="IPR001902">
    <property type="entry name" value="SLC26A/SulP_fam"/>
</dbReference>
<dbReference type="GO" id="GO:0016020">
    <property type="term" value="C:membrane"/>
    <property type="evidence" value="ECO:0007669"/>
    <property type="project" value="UniProtKB-SubCell"/>
</dbReference>
<feature type="transmembrane region" description="Helical" evidence="5">
    <location>
        <begin position="12"/>
        <end position="36"/>
    </location>
</feature>
<dbReference type="PANTHER" id="PTHR11814">
    <property type="entry name" value="SULFATE TRANSPORTER"/>
    <property type="match status" value="1"/>
</dbReference>
<feature type="transmembrane region" description="Helical" evidence="5">
    <location>
        <begin position="90"/>
        <end position="114"/>
    </location>
</feature>
<keyword evidence="4 5" id="KW-0472">Membrane</keyword>
<dbReference type="EMBL" id="HBGY01002297">
    <property type="protein sequence ID" value="CAD9558327.1"/>
    <property type="molecule type" value="Transcribed_RNA"/>
</dbReference>
<gene>
    <name evidence="7" type="ORF">LDAN0321_LOCUS1547</name>
</gene>
<feature type="transmembrane region" description="Helical" evidence="5">
    <location>
        <begin position="126"/>
        <end position="148"/>
    </location>
</feature>
<evidence type="ECO:0000256" key="2">
    <source>
        <dbReference type="ARBA" id="ARBA00022692"/>
    </source>
</evidence>
<organism evidence="7">
    <name type="scientific">Leptocylindrus danicus</name>
    <dbReference type="NCBI Taxonomy" id="163516"/>
    <lineage>
        <taxon>Eukaryota</taxon>
        <taxon>Sar</taxon>
        <taxon>Stramenopiles</taxon>
        <taxon>Ochrophyta</taxon>
        <taxon>Bacillariophyta</taxon>
        <taxon>Coscinodiscophyceae</taxon>
        <taxon>Chaetocerotophycidae</taxon>
        <taxon>Leptocylindrales</taxon>
        <taxon>Leptocylindraceae</taxon>
        <taxon>Leptocylindrus</taxon>
    </lineage>
</organism>
<feature type="domain" description="SLC26A/SulP transporter" evidence="6">
    <location>
        <begin position="10"/>
        <end position="423"/>
    </location>
</feature>